<feature type="transmembrane region" description="Helical" evidence="1">
    <location>
        <begin position="33"/>
        <end position="54"/>
    </location>
</feature>
<keyword evidence="1" id="KW-0812">Transmembrane</keyword>
<name>A0A3A3GAT7_9BURK</name>
<organism evidence="2 3">
    <name type="scientific">Noviherbaspirillum saxi</name>
    <dbReference type="NCBI Taxonomy" id="2320863"/>
    <lineage>
        <taxon>Bacteria</taxon>
        <taxon>Pseudomonadati</taxon>
        <taxon>Pseudomonadota</taxon>
        <taxon>Betaproteobacteria</taxon>
        <taxon>Burkholderiales</taxon>
        <taxon>Oxalobacteraceae</taxon>
        <taxon>Noviherbaspirillum</taxon>
    </lineage>
</organism>
<evidence type="ECO:0000313" key="2">
    <source>
        <dbReference type="EMBL" id="RJF99305.1"/>
    </source>
</evidence>
<dbReference type="EMBL" id="QYUO01000001">
    <property type="protein sequence ID" value="RJF99305.1"/>
    <property type="molecule type" value="Genomic_DNA"/>
</dbReference>
<dbReference type="Proteomes" id="UP000265955">
    <property type="component" value="Unassembled WGS sequence"/>
</dbReference>
<keyword evidence="1" id="KW-1133">Transmembrane helix</keyword>
<sequence>MKLGLISALSIAVGWAILAIAQLWLQPLSAENFIKVSVTAGILVVIILVVTLAAREYLSEKKMKDDGFIDG</sequence>
<dbReference type="AlphaFoldDB" id="A0A3A3GAT7"/>
<gene>
    <name evidence="2" type="ORF">D3871_12830</name>
</gene>
<evidence type="ECO:0000256" key="1">
    <source>
        <dbReference type="SAM" id="Phobius"/>
    </source>
</evidence>
<comment type="caution">
    <text evidence="2">The sequence shown here is derived from an EMBL/GenBank/DDBJ whole genome shotgun (WGS) entry which is preliminary data.</text>
</comment>
<dbReference type="OrthoDB" id="9157491at2"/>
<evidence type="ECO:0000313" key="3">
    <source>
        <dbReference type="Proteomes" id="UP000265955"/>
    </source>
</evidence>
<dbReference type="RefSeq" id="WP_119769246.1">
    <property type="nucleotide sequence ID" value="NZ_QYUO01000001.1"/>
</dbReference>
<keyword evidence="1" id="KW-0472">Membrane</keyword>
<proteinExistence type="predicted"/>
<protein>
    <submittedName>
        <fullName evidence="2">Uncharacterized protein</fullName>
    </submittedName>
</protein>
<reference evidence="3" key="1">
    <citation type="submission" date="2018-09" db="EMBL/GenBank/DDBJ databases">
        <authorList>
            <person name="Zhu H."/>
        </authorList>
    </citation>
    <scope>NUCLEOTIDE SEQUENCE [LARGE SCALE GENOMIC DNA]</scope>
    <source>
        <strain evidence="3">K1R23-30</strain>
    </source>
</reference>
<accession>A0A3A3GAT7</accession>
<keyword evidence="3" id="KW-1185">Reference proteome</keyword>